<dbReference type="InterPro" id="IPR043502">
    <property type="entry name" value="DNA/RNA_pol_sf"/>
</dbReference>
<organism evidence="1 2">
    <name type="scientific">Portunus trituberculatus</name>
    <name type="common">Swimming crab</name>
    <name type="synonym">Neptunus trituberculatus</name>
    <dbReference type="NCBI Taxonomy" id="210409"/>
    <lineage>
        <taxon>Eukaryota</taxon>
        <taxon>Metazoa</taxon>
        <taxon>Ecdysozoa</taxon>
        <taxon>Arthropoda</taxon>
        <taxon>Crustacea</taxon>
        <taxon>Multicrustacea</taxon>
        <taxon>Malacostraca</taxon>
        <taxon>Eumalacostraca</taxon>
        <taxon>Eucarida</taxon>
        <taxon>Decapoda</taxon>
        <taxon>Pleocyemata</taxon>
        <taxon>Brachyura</taxon>
        <taxon>Eubrachyura</taxon>
        <taxon>Portunoidea</taxon>
        <taxon>Portunidae</taxon>
        <taxon>Portuninae</taxon>
        <taxon>Portunus</taxon>
    </lineage>
</organism>
<evidence type="ECO:0000313" key="1">
    <source>
        <dbReference type="EMBL" id="MPC73484.1"/>
    </source>
</evidence>
<keyword evidence="2" id="KW-1185">Reference proteome</keyword>
<dbReference type="SUPFAM" id="SSF56672">
    <property type="entry name" value="DNA/RNA polymerases"/>
    <property type="match status" value="1"/>
</dbReference>
<dbReference type="OrthoDB" id="6377591at2759"/>
<reference evidence="1 2" key="1">
    <citation type="submission" date="2019-05" db="EMBL/GenBank/DDBJ databases">
        <title>Another draft genome of Portunus trituberculatus and its Hox gene families provides insights of decapod evolution.</title>
        <authorList>
            <person name="Jeong J.-H."/>
            <person name="Song I."/>
            <person name="Kim S."/>
            <person name="Choi T."/>
            <person name="Kim D."/>
            <person name="Ryu S."/>
            <person name="Kim W."/>
        </authorList>
    </citation>
    <scope>NUCLEOTIDE SEQUENCE [LARGE SCALE GENOMIC DNA]</scope>
    <source>
        <tissue evidence="1">Muscle</tissue>
    </source>
</reference>
<proteinExistence type="predicted"/>
<dbReference type="GO" id="GO:0071897">
    <property type="term" value="P:DNA biosynthetic process"/>
    <property type="evidence" value="ECO:0007669"/>
    <property type="project" value="UniProtKB-ARBA"/>
</dbReference>
<dbReference type="AlphaFoldDB" id="A0A5B7HYF0"/>
<gene>
    <name evidence="1" type="ORF">E2C01_067816</name>
</gene>
<protein>
    <recommendedName>
        <fullName evidence="3">Retrovirus-related Pol polyprotein from transposon opus</fullName>
    </recommendedName>
</protein>
<evidence type="ECO:0000313" key="2">
    <source>
        <dbReference type="Proteomes" id="UP000324222"/>
    </source>
</evidence>
<sequence>MPRWPHDREPTPIERATHASEIIAAFPKVFDTTTLREMSGGAMRIRLVDGAQPSAVTASRLIPCSWRGEIKAQLDDLLEKDIITKVDYPTQRCHPMVPVPKKNVHMSKPMCDAARIHPLITY</sequence>
<name>A0A5B7HYF0_PORTR</name>
<accession>A0A5B7HYF0</accession>
<dbReference type="Gene3D" id="3.10.10.10">
    <property type="entry name" value="HIV Type 1 Reverse Transcriptase, subunit A, domain 1"/>
    <property type="match status" value="1"/>
</dbReference>
<dbReference type="EMBL" id="VSRR010036893">
    <property type="protein sequence ID" value="MPC73484.1"/>
    <property type="molecule type" value="Genomic_DNA"/>
</dbReference>
<dbReference type="Proteomes" id="UP000324222">
    <property type="component" value="Unassembled WGS sequence"/>
</dbReference>
<comment type="caution">
    <text evidence="1">The sequence shown here is derived from an EMBL/GenBank/DDBJ whole genome shotgun (WGS) entry which is preliminary data.</text>
</comment>
<evidence type="ECO:0008006" key="3">
    <source>
        <dbReference type="Google" id="ProtNLM"/>
    </source>
</evidence>